<evidence type="ECO:0000313" key="4">
    <source>
        <dbReference type="Proteomes" id="UP000799440"/>
    </source>
</evidence>
<proteinExistence type="predicted"/>
<feature type="region of interest" description="Disordered" evidence="1">
    <location>
        <begin position="22"/>
        <end position="46"/>
    </location>
</feature>
<evidence type="ECO:0000313" key="3">
    <source>
        <dbReference type="EMBL" id="KAF2746468.1"/>
    </source>
</evidence>
<name>A0A6A6V782_9PLEO</name>
<dbReference type="InterPro" id="IPR042511">
    <property type="entry name" value="Sld3"/>
</dbReference>
<feature type="region of interest" description="Disordered" evidence="1">
    <location>
        <begin position="353"/>
        <end position="379"/>
    </location>
</feature>
<dbReference type="EMBL" id="MU006577">
    <property type="protein sequence ID" value="KAF2746468.1"/>
    <property type="molecule type" value="Genomic_DNA"/>
</dbReference>
<dbReference type="Pfam" id="PF08639">
    <property type="entry name" value="Sld3_STD"/>
    <property type="match status" value="1"/>
</dbReference>
<dbReference type="PANTHER" id="PTHR28067:SF1">
    <property type="entry name" value="DNA REPLICATION REGULATOR SLD3"/>
    <property type="match status" value="1"/>
</dbReference>
<feature type="domain" description="DNA replication regulator Sld3 C-terminal" evidence="2">
    <location>
        <begin position="274"/>
        <end position="803"/>
    </location>
</feature>
<evidence type="ECO:0000259" key="2">
    <source>
        <dbReference type="Pfam" id="PF08639"/>
    </source>
</evidence>
<organism evidence="3 4">
    <name type="scientific">Sporormia fimetaria CBS 119925</name>
    <dbReference type="NCBI Taxonomy" id="1340428"/>
    <lineage>
        <taxon>Eukaryota</taxon>
        <taxon>Fungi</taxon>
        <taxon>Dikarya</taxon>
        <taxon>Ascomycota</taxon>
        <taxon>Pezizomycotina</taxon>
        <taxon>Dothideomycetes</taxon>
        <taxon>Pleosporomycetidae</taxon>
        <taxon>Pleosporales</taxon>
        <taxon>Sporormiaceae</taxon>
        <taxon>Sporormia</taxon>
    </lineage>
</organism>
<feature type="region of interest" description="Disordered" evidence="1">
    <location>
        <begin position="549"/>
        <end position="613"/>
    </location>
</feature>
<dbReference type="InterPro" id="IPR013948">
    <property type="entry name" value="DNA_replication_reg_Sld3_C"/>
</dbReference>
<feature type="compositionally biased region" description="Basic and acidic residues" evidence="1">
    <location>
        <begin position="215"/>
        <end position="224"/>
    </location>
</feature>
<feature type="compositionally biased region" description="Basic and acidic residues" evidence="1">
    <location>
        <begin position="571"/>
        <end position="581"/>
    </location>
</feature>
<accession>A0A6A6V782</accession>
<dbReference type="AlphaFoldDB" id="A0A6A6V782"/>
<dbReference type="Gene3D" id="1.20.58.2130">
    <property type="match status" value="1"/>
</dbReference>
<feature type="region of interest" description="Disordered" evidence="1">
    <location>
        <begin position="205"/>
        <end position="252"/>
    </location>
</feature>
<feature type="compositionally biased region" description="Polar residues" evidence="1">
    <location>
        <begin position="225"/>
        <end position="250"/>
    </location>
</feature>
<feature type="compositionally biased region" description="Basic residues" evidence="1">
    <location>
        <begin position="365"/>
        <end position="375"/>
    </location>
</feature>
<gene>
    <name evidence="3" type="ORF">M011DRAFT_468557</name>
</gene>
<evidence type="ECO:0000256" key="1">
    <source>
        <dbReference type="SAM" id="MobiDB-lite"/>
    </source>
</evidence>
<keyword evidence="4" id="KW-1185">Reference proteome</keyword>
<dbReference type="Proteomes" id="UP000799440">
    <property type="component" value="Unassembled WGS sequence"/>
</dbReference>
<feature type="region of interest" description="Disordered" evidence="1">
    <location>
        <begin position="833"/>
        <end position="854"/>
    </location>
</feature>
<dbReference type="OrthoDB" id="5395343at2759"/>
<sequence>MHTLSLQTKFALQSASATLPHMRSSLNPESECNLPKPQLPCKRKQEDATRSASFSKRFTIFSCPQNSLDGPEAFTPIRLIDRAQLPLTFLDTSPCNDFPQNRLFHTSIELWEDNGGALPRLLIAKHERSKSLCAIERVQRGVFSLHKLASWVNEKEVESLWNPSKCNTYASLLSRQHSGVEWWANSAVELPDVGVNETCLRTSMLRPRSNGQEPGLRDGLEHSGVHSSNGKSTTACVQTVSHGKEQTASSLEAADSGIVQEPMAGDEGPTPQQLLEGLVHQYLDAVYLSKTSLAYFAKGPIARVRTAFVSADETAPPTHELVTFLRSMLLSHKASEKKYQTKLPEVIRSIPPSAYSDDDVTNGPRKSKKGPKKIKLSRDGMYPQESDIVKKWWVSEALSQETHSEETLDQRIKRRIGDLRVREALAQMILILEITALESLSTYKAPADTDSAINTGVATQAETQTTTSNKRKKKSEDISLLLDLLLDKLCIWQSVDQDGILDFDKKGDGAEKVGQAGAGDRLQNFCVEVIVPFYMSRLPEQARMINKKLRGPVHMSPPKRKAANSGPASRKSKEPKETDSKRPRRSLGRVATDTVALTNPTRRGTTPSLNRSTTDPVLTALIKREPSEVPLGDIPFQRSPSKAARSSVFHLKHLKGRQIDLSAPSAAAEAKLKQRKRVEEDLQDAILALKKPNRGLAAGSYVDDIERRGVGAPNRSRKPAITSRKVLKGVQVSATPRVGRKMKQVVESTPIRRRGHVDVPDAPAASDFCIPSSAVRSVVPGTVHRGVVERTAGVAAISETPTKAPSRKQLAPPNTHGGAIFATPAKRRLIPESLPGNRSSPGTIFATPLPPKPRRGIEDNPNKQDVFGDSAKVNLSLPEVPVALAAALTTPTKTRPVVYGSGAANTPQPVQENAEVSIYDALGWNDDDDDVF</sequence>
<feature type="compositionally biased region" description="Basic residues" evidence="1">
    <location>
        <begin position="549"/>
        <end position="562"/>
    </location>
</feature>
<dbReference type="GO" id="GO:0031261">
    <property type="term" value="C:DNA replication preinitiation complex"/>
    <property type="evidence" value="ECO:0007669"/>
    <property type="project" value="TreeGrafter"/>
</dbReference>
<feature type="compositionally biased region" description="Polar residues" evidence="1">
    <location>
        <begin position="595"/>
        <end position="613"/>
    </location>
</feature>
<dbReference type="GO" id="GO:0006270">
    <property type="term" value="P:DNA replication initiation"/>
    <property type="evidence" value="ECO:0007669"/>
    <property type="project" value="InterPro"/>
</dbReference>
<dbReference type="PANTHER" id="PTHR28067">
    <property type="entry name" value="DNA REPLICATION REGULATOR SLD3"/>
    <property type="match status" value="1"/>
</dbReference>
<protein>
    <recommendedName>
        <fullName evidence="2">DNA replication regulator Sld3 C-terminal domain-containing protein</fullName>
    </recommendedName>
</protein>
<reference evidence="3" key="1">
    <citation type="journal article" date="2020" name="Stud. Mycol.">
        <title>101 Dothideomycetes genomes: a test case for predicting lifestyles and emergence of pathogens.</title>
        <authorList>
            <person name="Haridas S."/>
            <person name="Albert R."/>
            <person name="Binder M."/>
            <person name="Bloem J."/>
            <person name="Labutti K."/>
            <person name="Salamov A."/>
            <person name="Andreopoulos B."/>
            <person name="Baker S."/>
            <person name="Barry K."/>
            <person name="Bills G."/>
            <person name="Bluhm B."/>
            <person name="Cannon C."/>
            <person name="Castanera R."/>
            <person name="Culley D."/>
            <person name="Daum C."/>
            <person name="Ezra D."/>
            <person name="Gonzalez J."/>
            <person name="Henrissat B."/>
            <person name="Kuo A."/>
            <person name="Liang C."/>
            <person name="Lipzen A."/>
            <person name="Lutzoni F."/>
            <person name="Magnuson J."/>
            <person name="Mondo S."/>
            <person name="Nolan M."/>
            <person name="Ohm R."/>
            <person name="Pangilinan J."/>
            <person name="Park H.-J."/>
            <person name="Ramirez L."/>
            <person name="Alfaro M."/>
            <person name="Sun H."/>
            <person name="Tritt A."/>
            <person name="Yoshinaga Y."/>
            <person name="Zwiers L.-H."/>
            <person name="Turgeon B."/>
            <person name="Goodwin S."/>
            <person name="Spatafora J."/>
            <person name="Crous P."/>
            <person name="Grigoriev I."/>
        </authorList>
    </citation>
    <scope>NUCLEOTIDE SEQUENCE</scope>
    <source>
        <strain evidence="3">CBS 119925</strain>
    </source>
</reference>